<evidence type="ECO:0000256" key="7">
    <source>
        <dbReference type="RuleBase" id="RU364138"/>
    </source>
</evidence>
<dbReference type="Pfam" id="PF04916">
    <property type="entry name" value="Phospholip_B"/>
    <property type="match status" value="1"/>
</dbReference>
<feature type="signal peptide" evidence="7">
    <location>
        <begin position="1"/>
        <end position="17"/>
    </location>
</feature>
<comment type="caution">
    <text evidence="8">The sequence shown here is derived from an EMBL/GenBank/DDBJ whole genome shotgun (WGS) entry which is preliminary data.</text>
</comment>
<evidence type="ECO:0000256" key="2">
    <source>
        <dbReference type="ARBA" id="ARBA00022729"/>
    </source>
</evidence>
<accession>A0AAD9PBA1</accession>
<evidence type="ECO:0000256" key="1">
    <source>
        <dbReference type="ARBA" id="ARBA00007835"/>
    </source>
</evidence>
<proteinExistence type="inferred from homology"/>
<dbReference type="AlphaFoldDB" id="A0AAD9PBA1"/>
<keyword evidence="2 7" id="KW-0732">Signal</keyword>
<evidence type="ECO:0000256" key="6">
    <source>
        <dbReference type="ARBA" id="ARBA00023180"/>
    </source>
</evidence>
<protein>
    <recommendedName>
        <fullName evidence="7">Phospholipase B-like</fullName>
        <ecNumber evidence="7">3.1.1.-</ecNumber>
    </recommendedName>
</protein>
<keyword evidence="3 7" id="KW-0378">Hydrolase</keyword>
<feature type="chain" id="PRO_5041775166" description="Phospholipase B-like" evidence="7">
    <location>
        <begin position="18"/>
        <end position="559"/>
    </location>
</feature>
<comment type="similarity">
    <text evidence="1 7">Belongs to the phospholipase B-like family.</text>
</comment>
<keyword evidence="9" id="KW-1185">Reference proteome</keyword>
<dbReference type="Gene3D" id="3.60.60.30">
    <property type="match status" value="1"/>
</dbReference>
<evidence type="ECO:0000256" key="4">
    <source>
        <dbReference type="ARBA" id="ARBA00022963"/>
    </source>
</evidence>
<keyword evidence="5 7" id="KW-0443">Lipid metabolism</keyword>
<dbReference type="Proteomes" id="UP001209878">
    <property type="component" value="Unassembled WGS sequence"/>
</dbReference>
<evidence type="ECO:0000313" key="8">
    <source>
        <dbReference type="EMBL" id="KAK2191554.1"/>
    </source>
</evidence>
<dbReference type="PANTHER" id="PTHR12370:SF3">
    <property type="entry name" value="PHOSPHOLIPASE B-LIKE 2-RELATED"/>
    <property type="match status" value="1"/>
</dbReference>
<sequence length="559" mass="62846">MALLWVVLCCTFCSVLGRRIISVTYDDSNKAFSVHEGSADNAVAVASFENAVNKTGWSYLEVHTSDKISDEAQAYAAGLAEGVISREMIAMHWHNTYLGYCKKPLTGFCKKLQRYFDDNLQWVSEQIRQHADSDPYWHQIQLFLDQMSGLVDGFHNKHGKRDLSKYQIDVTDISFMQVGGDVEDLAQALDGADHHRNHQSIHGNKRVVGSGHCSSLIKLLAGNKDLYVAQDTWTGYNGMLRVLKKYDFGYHVLPAKGSSLIPGRVSTFSSFPGGLMSGDDFYTISTGLVTIETTIGNSNATLWSHIKTHDSVLEGLRNMVANRLATSGKDWCDTFSKFNSGTYNNEWMVVDYTKFKAGKKLGSGVLWVLDQIPGMIVARDLTSLLVKQGYFPSYNSPHFPEVYNASGWRESEKKFGDWFNYDLTPRARIFRRDQVKVKDVDSMTRLMRYNDFTHDPLSRCNCTPPYSGENAISARCDLNPASGKYPFGALGHRNHGGVDMKLTTSGLVTSLEFIAIGGPTYDNLPPFQWTKSDFKDVPHVGQPDLWKFSPIIHKWKRRI</sequence>
<evidence type="ECO:0000256" key="5">
    <source>
        <dbReference type="ARBA" id="ARBA00023098"/>
    </source>
</evidence>
<comment type="function">
    <text evidence="7">Putative phospholipase.</text>
</comment>
<dbReference type="PANTHER" id="PTHR12370">
    <property type="entry name" value="PHOSPHOLIPASE B-RELATED"/>
    <property type="match status" value="1"/>
</dbReference>
<dbReference type="InterPro" id="IPR007000">
    <property type="entry name" value="PLipase_B-like"/>
</dbReference>
<reference evidence="8" key="1">
    <citation type="journal article" date="2023" name="Mol. Biol. Evol.">
        <title>Third-Generation Sequencing Reveals the Adaptive Role of the Epigenome in Three Deep-Sea Polychaetes.</title>
        <authorList>
            <person name="Perez M."/>
            <person name="Aroh O."/>
            <person name="Sun Y."/>
            <person name="Lan Y."/>
            <person name="Juniper S.K."/>
            <person name="Young C.R."/>
            <person name="Angers B."/>
            <person name="Qian P.Y."/>
        </authorList>
    </citation>
    <scope>NUCLEOTIDE SEQUENCE</scope>
    <source>
        <strain evidence="8">R07B-5</strain>
    </source>
</reference>
<evidence type="ECO:0000256" key="3">
    <source>
        <dbReference type="ARBA" id="ARBA00022801"/>
    </source>
</evidence>
<keyword evidence="6" id="KW-0325">Glycoprotein</keyword>
<dbReference type="GO" id="GO:0009395">
    <property type="term" value="P:phospholipid catabolic process"/>
    <property type="evidence" value="ECO:0007669"/>
    <property type="project" value="TreeGrafter"/>
</dbReference>
<dbReference type="GO" id="GO:0004620">
    <property type="term" value="F:phospholipase activity"/>
    <property type="evidence" value="ECO:0007669"/>
    <property type="project" value="InterPro"/>
</dbReference>
<name>A0AAD9PBA1_RIDPI</name>
<organism evidence="8 9">
    <name type="scientific">Ridgeia piscesae</name>
    <name type="common">Tubeworm</name>
    <dbReference type="NCBI Taxonomy" id="27915"/>
    <lineage>
        <taxon>Eukaryota</taxon>
        <taxon>Metazoa</taxon>
        <taxon>Spiralia</taxon>
        <taxon>Lophotrochozoa</taxon>
        <taxon>Annelida</taxon>
        <taxon>Polychaeta</taxon>
        <taxon>Sedentaria</taxon>
        <taxon>Canalipalpata</taxon>
        <taxon>Sabellida</taxon>
        <taxon>Siboglinidae</taxon>
        <taxon>Ridgeia</taxon>
    </lineage>
</organism>
<gene>
    <name evidence="8" type="ORF">NP493_51g02030</name>
</gene>
<dbReference type="EMBL" id="JAODUO010000050">
    <property type="protein sequence ID" value="KAK2191554.1"/>
    <property type="molecule type" value="Genomic_DNA"/>
</dbReference>
<keyword evidence="4 7" id="KW-0442">Lipid degradation</keyword>
<dbReference type="GO" id="GO:0005576">
    <property type="term" value="C:extracellular region"/>
    <property type="evidence" value="ECO:0007669"/>
    <property type="project" value="TreeGrafter"/>
</dbReference>
<evidence type="ECO:0000313" key="9">
    <source>
        <dbReference type="Proteomes" id="UP001209878"/>
    </source>
</evidence>
<dbReference type="EC" id="3.1.1.-" evidence="7"/>